<dbReference type="AlphaFoldDB" id="A0AB39EP42"/>
<evidence type="ECO:0000313" key="1">
    <source>
        <dbReference type="EMBL" id="XDJ68777.1"/>
    </source>
</evidence>
<name>A0AB39EP42_9BURK</name>
<dbReference type="EMBL" id="CP158262">
    <property type="protein sequence ID" value="XDJ68777.1"/>
    <property type="molecule type" value="Genomic_DNA"/>
</dbReference>
<sequence length="106" mass="11664">MSERNDGGSAFPVPGLSDLPNGQFLHPMVGMSLRQYAAIKLRVPDSGIDWLDDMIRQSLRDEAAAKAMPVVWREIPEDTNRETALRALGLCTYEMADAMLAAREGS</sequence>
<dbReference type="RefSeq" id="WP_368655437.1">
    <property type="nucleotide sequence ID" value="NZ_CP158262.1"/>
</dbReference>
<gene>
    <name evidence="1" type="ORF">ABRY94_11940</name>
</gene>
<protein>
    <submittedName>
        <fullName evidence="1">Uncharacterized protein</fullName>
    </submittedName>
</protein>
<reference evidence="1" key="1">
    <citation type="submission" date="2024-05" db="EMBL/GenBank/DDBJ databases">
        <authorList>
            <person name="Luo Y.-C."/>
            <person name="Nicholds J."/>
            <person name="Mortimer T."/>
            <person name="Maboni G."/>
        </authorList>
    </citation>
    <scope>NUCLEOTIDE SEQUENCE</scope>
    <source>
        <strain evidence="1">144863</strain>
    </source>
</reference>
<organism evidence="1">
    <name type="scientific">Castellaniella ginsengisoli</name>
    <dbReference type="NCBI Taxonomy" id="546114"/>
    <lineage>
        <taxon>Bacteria</taxon>
        <taxon>Pseudomonadati</taxon>
        <taxon>Pseudomonadota</taxon>
        <taxon>Betaproteobacteria</taxon>
        <taxon>Burkholderiales</taxon>
        <taxon>Alcaligenaceae</taxon>
        <taxon>Castellaniella</taxon>
    </lineage>
</organism>
<proteinExistence type="predicted"/>
<accession>A0AB39EP42</accession>